<gene>
    <name evidence="1" type="ORF">N8K70_12705</name>
</gene>
<accession>A0AA97FIN9</accession>
<dbReference type="PANTHER" id="PTHR48100">
    <property type="entry name" value="BROAD-SPECIFICITY PHOSPHATASE YOR283W-RELATED"/>
    <property type="match status" value="1"/>
</dbReference>
<dbReference type="GO" id="GO:0005737">
    <property type="term" value="C:cytoplasm"/>
    <property type="evidence" value="ECO:0007669"/>
    <property type="project" value="TreeGrafter"/>
</dbReference>
<dbReference type="KEGG" id="mbet:N8K70_12705"/>
<dbReference type="InterPro" id="IPR013078">
    <property type="entry name" value="His_Pase_superF_clade-1"/>
</dbReference>
<dbReference type="AlphaFoldDB" id="A0AA97FIN9"/>
<dbReference type="Gene3D" id="3.40.50.1240">
    <property type="entry name" value="Phosphoglycerate mutase-like"/>
    <property type="match status" value="1"/>
</dbReference>
<organism evidence="1 2">
    <name type="scientific">Microbacterium betulae</name>
    <dbReference type="NCBI Taxonomy" id="2981139"/>
    <lineage>
        <taxon>Bacteria</taxon>
        <taxon>Bacillati</taxon>
        <taxon>Actinomycetota</taxon>
        <taxon>Actinomycetes</taxon>
        <taxon>Micrococcales</taxon>
        <taxon>Microbacteriaceae</taxon>
        <taxon>Microbacterium</taxon>
    </lineage>
</organism>
<evidence type="ECO:0000313" key="1">
    <source>
        <dbReference type="EMBL" id="WOF22237.1"/>
    </source>
</evidence>
<dbReference type="SMART" id="SM00855">
    <property type="entry name" value="PGAM"/>
    <property type="match status" value="1"/>
</dbReference>
<dbReference type="CDD" id="cd07067">
    <property type="entry name" value="HP_PGM_like"/>
    <property type="match status" value="1"/>
</dbReference>
<keyword evidence="2" id="KW-1185">Reference proteome</keyword>
<proteinExistence type="predicted"/>
<evidence type="ECO:0000313" key="2">
    <source>
        <dbReference type="Proteomes" id="UP001305498"/>
    </source>
</evidence>
<reference evidence="1 2" key="1">
    <citation type="submission" date="2023-02" db="EMBL/GenBank/DDBJ databases">
        <title>Microbacterium betulae sp. nov., isolated from birch wood.</title>
        <authorList>
            <person name="Pasciak M."/>
            <person name="Pawlik K.J."/>
            <person name="Martynowski D."/>
            <person name="Laczmanski L."/>
            <person name="Ciekot J."/>
            <person name="Szponar B."/>
            <person name="Wojcik-Fatla A."/>
            <person name="Mackiewicz B."/>
            <person name="Farian E."/>
            <person name="Cholewa G."/>
            <person name="Cholewa A."/>
            <person name="Dutkiewicz J."/>
        </authorList>
    </citation>
    <scope>NUCLEOTIDE SEQUENCE [LARGE SCALE GENOMIC DNA]</scope>
    <source>
        <strain evidence="1 2">AB</strain>
    </source>
</reference>
<dbReference type="Pfam" id="PF00300">
    <property type="entry name" value="His_Phos_1"/>
    <property type="match status" value="1"/>
</dbReference>
<dbReference type="RefSeq" id="WP_317138712.1">
    <property type="nucleotide sequence ID" value="NZ_CP118157.1"/>
</dbReference>
<dbReference type="GO" id="GO:0016791">
    <property type="term" value="F:phosphatase activity"/>
    <property type="evidence" value="ECO:0007669"/>
    <property type="project" value="TreeGrafter"/>
</dbReference>
<dbReference type="InterPro" id="IPR029033">
    <property type="entry name" value="His_PPase_superfam"/>
</dbReference>
<dbReference type="PANTHER" id="PTHR48100:SF1">
    <property type="entry name" value="HISTIDINE PHOSPHATASE FAMILY PROTEIN-RELATED"/>
    <property type="match status" value="1"/>
</dbReference>
<name>A0AA97FIN9_9MICO</name>
<dbReference type="Proteomes" id="UP001305498">
    <property type="component" value="Chromosome"/>
</dbReference>
<protein>
    <submittedName>
        <fullName evidence="1">Histidine phosphatase family protein</fullName>
    </submittedName>
</protein>
<dbReference type="EMBL" id="CP118157">
    <property type="protein sequence ID" value="WOF22237.1"/>
    <property type="molecule type" value="Genomic_DNA"/>
</dbReference>
<dbReference type="InterPro" id="IPR050275">
    <property type="entry name" value="PGM_Phosphatase"/>
</dbReference>
<dbReference type="SUPFAM" id="SSF53254">
    <property type="entry name" value="Phosphoglycerate mutase-like"/>
    <property type="match status" value="1"/>
</dbReference>
<sequence>MTTLLLVRHGATEWTLARRLQGHADVDLCDRGRQDVRALSPIVARWRPRSVVVSPLLRTRTTARLLCAPLAAPPDPVVDAAWIEHGLGEWEGLTPDAIGADYARWRAGEIVPPGAEPARAIRARVARAVGAAARLPGPVLVATHGGTIRAVLAACVGLEPSRIEPVAAPSLTVLDVAGDGSGRLRHLNVVP</sequence>